<keyword evidence="2" id="KW-0813">Transport</keyword>
<accession>A0A5N5SXC0</accession>
<evidence type="ECO:0000256" key="1">
    <source>
        <dbReference type="ARBA" id="ARBA00004651"/>
    </source>
</evidence>
<evidence type="ECO:0000256" key="4">
    <source>
        <dbReference type="ARBA" id="ARBA00023053"/>
    </source>
</evidence>
<feature type="transmembrane region" description="Helical" evidence="7">
    <location>
        <begin position="45"/>
        <end position="70"/>
    </location>
</feature>
<dbReference type="GO" id="GO:0005886">
    <property type="term" value="C:plasma membrane"/>
    <property type="evidence" value="ECO:0007669"/>
    <property type="project" value="UniProtKB-SubCell"/>
</dbReference>
<dbReference type="PANTHER" id="PTHR42985:SF40">
    <property type="entry name" value="LD47995P-RELATED"/>
    <property type="match status" value="1"/>
</dbReference>
<evidence type="ECO:0000313" key="8">
    <source>
        <dbReference type="EMBL" id="KAB7498863.1"/>
    </source>
</evidence>
<dbReference type="GO" id="GO:0006814">
    <property type="term" value="P:sodium ion transport"/>
    <property type="evidence" value="ECO:0007669"/>
    <property type="project" value="UniProtKB-KW"/>
</dbReference>
<evidence type="ECO:0000256" key="7">
    <source>
        <dbReference type="SAM" id="Phobius"/>
    </source>
</evidence>
<dbReference type="EMBL" id="SEYY01018911">
    <property type="protein sequence ID" value="KAB7498863.1"/>
    <property type="molecule type" value="Genomic_DNA"/>
</dbReference>
<dbReference type="GO" id="GO:0015293">
    <property type="term" value="F:symporter activity"/>
    <property type="evidence" value="ECO:0007669"/>
    <property type="project" value="TreeGrafter"/>
</dbReference>
<keyword evidence="4" id="KW-0915">Sodium</keyword>
<proteinExistence type="predicted"/>
<feature type="transmembrane region" description="Helical" evidence="7">
    <location>
        <begin position="117"/>
        <end position="140"/>
    </location>
</feature>
<dbReference type="OrthoDB" id="6132759at2759"/>
<keyword evidence="9" id="KW-1185">Reference proteome</keyword>
<name>A0A5N5SXC0_9CRUS</name>
<dbReference type="Gene3D" id="1.20.1730.10">
    <property type="entry name" value="Sodium/glucose cotransporter"/>
    <property type="match status" value="1"/>
</dbReference>
<comment type="caution">
    <text evidence="8">The sequence shown here is derived from an EMBL/GenBank/DDBJ whole genome shotgun (WGS) entry which is preliminary data.</text>
</comment>
<keyword evidence="3" id="KW-1003">Cell membrane</keyword>
<keyword evidence="7" id="KW-1133">Transmembrane helix</keyword>
<evidence type="ECO:0000256" key="5">
    <source>
        <dbReference type="ARBA" id="ARBA00023065"/>
    </source>
</evidence>
<evidence type="ECO:0000256" key="2">
    <source>
        <dbReference type="ARBA" id="ARBA00022448"/>
    </source>
</evidence>
<protein>
    <recommendedName>
        <fullName evidence="10">Sodium-coupled monocarboxylate transporter 2</fullName>
    </recommendedName>
</protein>
<feature type="transmembrane region" description="Helical" evidence="7">
    <location>
        <begin position="77"/>
        <end position="97"/>
    </location>
</feature>
<evidence type="ECO:0008006" key="10">
    <source>
        <dbReference type="Google" id="ProtNLM"/>
    </source>
</evidence>
<keyword evidence="6" id="KW-0739">Sodium transport</keyword>
<evidence type="ECO:0000313" key="9">
    <source>
        <dbReference type="Proteomes" id="UP000326759"/>
    </source>
</evidence>
<dbReference type="PANTHER" id="PTHR42985">
    <property type="entry name" value="SODIUM-COUPLED MONOCARBOXYLATE TRANSPORTER"/>
    <property type="match status" value="1"/>
</dbReference>
<dbReference type="InterPro" id="IPR051163">
    <property type="entry name" value="Sodium:Solute_Symporter_SSF"/>
</dbReference>
<dbReference type="InterPro" id="IPR038377">
    <property type="entry name" value="Na/Glc_symporter_sf"/>
</dbReference>
<keyword evidence="7" id="KW-0472">Membrane</keyword>
<organism evidence="8 9">
    <name type="scientific">Armadillidium nasatum</name>
    <dbReference type="NCBI Taxonomy" id="96803"/>
    <lineage>
        <taxon>Eukaryota</taxon>
        <taxon>Metazoa</taxon>
        <taxon>Ecdysozoa</taxon>
        <taxon>Arthropoda</taxon>
        <taxon>Crustacea</taxon>
        <taxon>Multicrustacea</taxon>
        <taxon>Malacostraca</taxon>
        <taxon>Eumalacostraca</taxon>
        <taxon>Peracarida</taxon>
        <taxon>Isopoda</taxon>
        <taxon>Oniscidea</taxon>
        <taxon>Crinocheta</taxon>
        <taxon>Armadillidiidae</taxon>
        <taxon>Armadillidium</taxon>
    </lineage>
</organism>
<keyword evidence="7" id="KW-0812">Transmembrane</keyword>
<dbReference type="Proteomes" id="UP000326759">
    <property type="component" value="Unassembled WGS sequence"/>
</dbReference>
<evidence type="ECO:0000256" key="3">
    <source>
        <dbReference type="ARBA" id="ARBA00022475"/>
    </source>
</evidence>
<sequence>MKQWSKQYQSIKEFEMRRFHRDGVPLATGAAIIGLAILASNTKGLAEIIVIVTGTYSGPVLGIFLIGFFLPKCNIKGVWTGFILSYVMIIWKFSIYSCKFSFHFYIFKRANFSMYQISYTLNGGIGFLICITLAIVVSFLTGNEKIEEVSPKYVSPYVHKFYWTKEEINTIKRNEENLDIENTKNEEYELENCPLNLNKINNLTNITK</sequence>
<evidence type="ECO:0000256" key="6">
    <source>
        <dbReference type="ARBA" id="ARBA00023201"/>
    </source>
</evidence>
<feature type="transmembrane region" description="Helical" evidence="7">
    <location>
        <begin position="21"/>
        <end position="39"/>
    </location>
</feature>
<keyword evidence="5" id="KW-0406">Ion transport</keyword>
<dbReference type="AlphaFoldDB" id="A0A5N5SXC0"/>
<reference evidence="8 9" key="1">
    <citation type="journal article" date="2019" name="PLoS Biol.">
        <title>Sex chromosomes control vertical transmission of feminizing Wolbachia symbionts in an isopod.</title>
        <authorList>
            <person name="Becking T."/>
            <person name="Chebbi M.A."/>
            <person name="Giraud I."/>
            <person name="Moumen B."/>
            <person name="Laverre T."/>
            <person name="Caubet Y."/>
            <person name="Peccoud J."/>
            <person name="Gilbert C."/>
            <person name="Cordaux R."/>
        </authorList>
    </citation>
    <scope>NUCLEOTIDE SEQUENCE [LARGE SCALE GENOMIC DNA]</scope>
    <source>
        <strain evidence="8">ANa2</strain>
        <tissue evidence="8">Whole body excluding digestive tract and cuticle</tissue>
    </source>
</reference>
<comment type="subcellular location">
    <subcellularLocation>
        <location evidence="1">Cell membrane</location>
        <topology evidence="1">Multi-pass membrane protein</topology>
    </subcellularLocation>
</comment>
<gene>
    <name evidence="8" type="ORF">Anas_05556</name>
</gene>